<evidence type="ECO:0000256" key="2">
    <source>
        <dbReference type="SAM" id="SignalP"/>
    </source>
</evidence>
<feature type="chain" id="PRO_5031521549" evidence="2">
    <location>
        <begin position="17"/>
        <end position="690"/>
    </location>
</feature>
<protein>
    <submittedName>
        <fullName evidence="3">Uncharacterized protein</fullName>
    </submittedName>
</protein>
<proteinExistence type="predicted"/>
<organism evidence="3">
    <name type="scientific">Coccolithus braarudii</name>
    <dbReference type="NCBI Taxonomy" id="221442"/>
    <lineage>
        <taxon>Eukaryota</taxon>
        <taxon>Haptista</taxon>
        <taxon>Haptophyta</taxon>
        <taxon>Prymnesiophyceae</taxon>
        <taxon>Coccolithales</taxon>
        <taxon>Coccolithaceae</taxon>
        <taxon>Coccolithus</taxon>
    </lineage>
</organism>
<feature type="region of interest" description="Disordered" evidence="1">
    <location>
        <begin position="48"/>
        <end position="71"/>
    </location>
</feature>
<dbReference type="AlphaFoldDB" id="A0A7S0Q5W5"/>
<reference evidence="3" key="1">
    <citation type="submission" date="2021-01" db="EMBL/GenBank/DDBJ databases">
        <authorList>
            <person name="Corre E."/>
            <person name="Pelletier E."/>
            <person name="Niang G."/>
            <person name="Scheremetjew M."/>
            <person name="Finn R."/>
            <person name="Kale V."/>
            <person name="Holt S."/>
            <person name="Cochrane G."/>
            <person name="Meng A."/>
            <person name="Brown T."/>
            <person name="Cohen L."/>
        </authorList>
    </citation>
    <scope>NUCLEOTIDE SEQUENCE</scope>
    <source>
        <strain evidence="3">PLY182g</strain>
    </source>
</reference>
<name>A0A7S0Q5W5_9EUKA</name>
<sequence length="690" mass="78676">MVGVLALVVLCTAAPAQDSAVPEEVEEKPDFLNMDTDNQLGELDDAVDWDAGGLDAPHEEEEEDEQTEQGREVLDHEADELEQAAATTDIVSFMELEAKAAKKHENFSHQQLIKLKNLRWRCNRAKKRRYACIRKPTSARRINCKFRRNHEVHKRCGALKAYATRLYHSYKKCAAARAFHRKHYSWLATKKKIKACEKRPSKLDRKMCRHHVVKARAKSVKRAWKVCRKASLHHFYVKLQAKITKNCNSLDAAFKGVFGGNWTVNKNKECHSLYATPTAKKAYGAEYPKLLAKCIAKHAAEKKDVHDRVTKCRAKESALRNAYSTYQKATAHPQWYDNWKRGLGASKKKCKGLSKLARMTRRQTRRDIKKKCFGSVNYAAIKKCMAPYIAKEKAAKKAAKTCWRARKKLSFDMKLKKVHWENAKRAAISALKPYIRSFEARHASSLKDFIAKERRLRAARAKATRARLAREAAHHLLLKTKAHVYALQKEVASGKRREAHAAHLLTQQKKDAANKMSQMRHLYNKMVSRHNAAVKVYESKLSLLRKVLTSHGWHGHNFVRKNVCKPVPVCKTHKQKTHICSKLMLSAATVKVCAVHKTKAAKHLCASKVYTRCMAKKHCHNKTVCKNVLCHCHRRTFKSCMSSMRQAARTKACHLVCKGKKGAHATVCMKKCKNTLFNACRKKSCVCGSK</sequence>
<gene>
    <name evidence="3" type="ORF">CPEL01642_LOCUS14819</name>
</gene>
<dbReference type="EMBL" id="HBEY01031213">
    <property type="protein sequence ID" value="CAD8611441.1"/>
    <property type="molecule type" value="Transcribed_RNA"/>
</dbReference>
<accession>A0A7S0Q5W5</accession>
<keyword evidence="2" id="KW-0732">Signal</keyword>
<feature type="signal peptide" evidence="2">
    <location>
        <begin position="1"/>
        <end position="16"/>
    </location>
</feature>
<evidence type="ECO:0000256" key="1">
    <source>
        <dbReference type="SAM" id="MobiDB-lite"/>
    </source>
</evidence>
<evidence type="ECO:0000313" key="3">
    <source>
        <dbReference type="EMBL" id="CAD8611441.1"/>
    </source>
</evidence>
<feature type="compositionally biased region" description="Acidic residues" evidence="1">
    <location>
        <begin position="58"/>
        <end position="67"/>
    </location>
</feature>